<protein>
    <submittedName>
        <fullName evidence="3">Glycosyltransferase</fullName>
    </submittedName>
</protein>
<dbReference type="PANTHER" id="PTHR22916">
    <property type="entry name" value="GLYCOSYLTRANSFERASE"/>
    <property type="match status" value="1"/>
</dbReference>
<dbReference type="InterPro" id="IPR029044">
    <property type="entry name" value="Nucleotide-diphossugar_trans"/>
</dbReference>
<evidence type="ECO:0000256" key="1">
    <source>
        <dbReference type="ARBA" id="ARBA00006739"/>
    </source>
</evidence>
<dbReference type="CDD" id="cd06433">
    <property type="entry name" value="GT_2_WfgS_like"/>
    <property type="match status" value="1"/>
</dbReference>
<evidence type="ECO:0000313" key="4">
    <source>
        <dbReference type="Proteomes" id="UP001189619"/>
    </source>
</evidence>
<dbReference type="Gene3D" id="3.90.550.10">
    <property type="entry name" value="Spore Coat Polysaccharide Biosynthesis Protein SpsA, Chain A"/>
    <property type="match status" value="1"/>
</dbReference>
<sequence>MVAVEDLPLVSIITPSFNQGHFIRQTIESVLQQDYPNLEHIVIDGGSTDETLAILEHFSQVDTRFRFVSEPDRGQSHAINKGLALARGAIIGWLNSDDTYEAGAVMKAVKALLAHPEWGMVHGKAYVINEYNQKVTVFPFPPKLPVDARELFECCHICQPSAFIRKEVIEEVGGVDEKLNFCMDYDLWIRIAKTHRIGTIDDFLANARYHGSSKSGTQWESIGIPEVLKTSLKHFGAISNTWLADHYVPHYRKYGIYRILRDVKAYQMFGNTPKLVDMNRYPDRMVPIQLVLSIEVNPEHPLDTLLIKGQIPHHIPAQPQNIQQLTVMLNGQHAGSVRIPANLFELEIPLHSDQAENRVEIYSSWHVILPDSQANRRVCSFMAYEIMPLSREEAAFYRVFTKEQHRLREWIRENRQPVPRL</sequence>
<dbReference type="GO" id="GO:0016758">
    <property type="term" value="F:hexosyltransferase activity"/>
    <property type="evidence" value="ECO:0007669"/>
    <property type="project" value="UniProtKB-ARBA"/>
</dbReference>
<dbReference type="InterPro" id="IPR001173">
    <property type="entry name" value="Glyco_trans_2-like"/>
</dbReference>
<evidence type="ECO:0000259" key="2">
    <source>
        <dbReference type="Pfam" id="PF00535"/>
    </source>
</evidence>
<dbReference type="Pfam" id="PF00535">
    <property type="entry name" value="Glycos_transf_2"/>
    <property type="match status" value="1"/>
</dbReference>
<organism evidence="3 4">
    <name type="scientific">Brevibacillus aydinogluensis</name>
    <dbReference type="NCBI Taxonomy" id="927786"/>
    <lineage>
        <taxon>Bacteria</taxon>
        <taxon>Bacillati</taxon>
        <taxon>Bacillota</taxon>
        <taxon>Bacilli</taxon>
        <taxon>Bacillales</taxon>
        <taxon>Paenibacillaceae</taxon>
        <taxon>Brevibacillus</taxon>
    </lineage>
</organism>
<reference evidence="3" key="1">
    <citation type="submission" date="2023-07" db="EMBL/GenBank/DDBJ databases">
        <authorList>
            <person name="Ivanov I."/>
            <person name="Teneva D."/>
            <person name="Stoikov I."/>
        </authorList>
    </citation>
    <scope>NUCLEOTIDE SEQUENCE</scope>
    <source>
        <strain evidence="3">4475</strain>
    </source>
</reference>
<dbReference type="Proteomes" id="UP001189619">
    <property type="component" value="Chromosome"/>
</dbReference>
<evidence type="ECO:0000313" key="3">
    <source>
        <dbReference type="EMBL" id="CAJ1003481.1"/>
    </source>
</evidence>
<keyword evidence="4" id="KW-1185">Reference proteome</keyword>
<name>A0AA48M905_9BACL</name>
<feature type="domain" description="Glycosyltransferase 2-like" evidence="2">
    <location>
        <begin position="11"/>
        <end position="172"/>
    </location>
</feature>
<dbReference type="KEGG" id="bayd:BSPP4475_14270"/>
<proteinExistence type="inferred from homology"/>
<comment type="similarity">
    <text evidence="1">Belongs to the glycosyltransferase 2 family.</text>
</comment>
<dbReference type="AlphaFoldDB" id="A0AA48M905"/>
<accession>A0AA48M905</accession>
<dbReference type="SUPFAM" id="SSF53448">
    <property type="entry name" value="Nucleotide-diphospho-sugar transferases"/>
    <property type="match status" value="1"/>
</dbReference>
<dbReference type="PANTHER" id="PTHR22916:SF3">
    <property type="entry name" value="UDP-GLCNAC:BETAGAL BETA-1,3-N-ACETYLGLUCOSAMINYLTRANSFERASE-LIKE PROTEIN 1"/>
    <property type="match status" value="1"/>
</dbReference>
<dbReference type="EMBL" id="OY569118">
    <property type="protein sequence ID" value="CAJ1003481.1"/>
    <property type="molecule type" value="Genomic_DNA"/>
</dbReference>
<gene>
    <name evidence="3" type="ORF">BSPP4475_14270</name>
</gene>